<gene>
    <name evidence="7" type="ORF">CS022_03970</name>
</gene>
<evidence type="ECO:0000256" key="4">
    <source>
        <dbReference type="ARBA" id="ARBA00023002"/>
    </source>
</evidence>
<organism evidence="7 8">
    <name type="scientific">Veronia nyctiphanis</name>
    <dbReference type="NCBI Taxonomy" id="1278244"/>
    <lineage>
        <taxon>Bacteria</taxon>
        <taxon>Pseudomonadati</taxon>
        <taxon>Pseudomonadota</taxon>
        <taxon>Gammaproteobacteria</taxon>
        <taxon>Vibrionales</taxon>
        <taxon>Vibrionaceae</taxon>
        <taxon>Veronia</taxon>
    </lineage>
</organism>
<evidence type="ECO:0000256" key="1">
    <source>
        <dbReference type="ARBA" id="ARBA00005896"/>
    </source>
</evidence>
<keyword evidence="2" id="KW-0479">Metal-binding</keyword>
<evidence type="ECO:0000313" key="7">
    <source>
        <dbReference type="EMBL" id="RXJ74386.1"/>
    </source>
</evidence>
<evidence type="ECO:0000256" key="5">
    <source>
        <dbReference type="ARBA" id="ARBA00023004"/>
    </source>
</evidence>
<dbReference type="EMBL" id="PEIB01000003">
    <property type="protein sequence ID" value="RXJ74386.1"/>
    <property type="molecule type" value="Genomic_DNA"/>
</dbReference>
<dbReference type="PANTHER" id="PTHR30468:SF1">
    <property type="entry name" value="ALPHA-KETOGLUTARATE-DEPENDENT SULFONATE DIOXYGENASE"/>
    <property type="match status" value="1"/>
</dbReference>
<dbReference type="Gene3D" id="3.60.130.10">
    <property type="entry name" value="Clavaminate synthase-like"/>
    <property type="match status" value="1"/>
</dbReference>
<dbReference type="InterPro" id="IPR003819">
    <property type="entry name" value="TauD/TfdA-like"/>
</dbReference>
<dbReference type="PANTHER" id="PTHR30468">
    <property type="entry name" value="ALPHA-KETOGLUTARATE-DEPENDENT SULFONATE DIOXYGENASE"/>
    <property type="match status" value="1"/>
</dbReference>
<evidence type="ECO:0000259" key="6">
    <source>
        <dbReference type="Pfam" id="PF02668"/>
    </source>
</evidence>
<dbReference type="AlphaFoldDB" id="A0A4Q0YT59"/>
<accession>A0A4Q0YT59</accession>
<keyword evidence="8" id="KW-1185">Reference proteome</keyword>
<protein>
    <submittedName>
        <fullName evidence="7">Taurine catabolism dioxygenase</fullName>
    </submittedName>
</protein>
<feature type="domain" description="TauD/TfdA-like" evidence="6">
    <location>
        <begin position="3"/>
        <end position="268"/>
    </location>
</feature>
<dbReference type="OrthoDB" id="581608at2"/>
<keyword evidence="5" id="KW-0408">Iron</keyword>
<dbReference type="GO" id="GO:0005737">
    <property type="term" value="C:cytoplasm"/>
    <property type="evidence" value="ECO:0007669"/>
    <property type="project" value="TreeGrafter"/>
</dbReference>
<reference evidence="7 8" key="1">
    <citation type="submission" date="2017-10" db="EMBL/GenBank/DDBJ databases">
        <title>Nyctiphanis sp. nov., isolated from the stomach of the euphausiid Nyctiphanes simplex (Hansen, 1911) in the Gulf of California.</title>
        <authorList>
            <person name="Gomez-Gil B."/>
            <person name="Aguilar-Mendez M."/>
            <person name="Lopez-Cortes A."/>
            <person name="Gomez-Gutierrez J."/>
            <person name="Roque A."/>
            <person name="Lang E."/>
            <person name="Gonzalez-Castillo A."/>
        </authorList>
    </citation>
    <scope>NUCLEOTIDE SEQUENCE [LARGE SCALE GENOMIC DNA]</scope>
    <source>
        <strain evidence="7 8">CAIM 600</strain>
    </source>
</reference>
<comment type="similarity">
    <text evidence="1">Belongs to the TfdA dioxygenase family.</text>
</comment>
<comment type="caution">
    <text evidence="7">The sequence shown here is derived from an EMBL/GenBank/DDBJ whole genome shotgun (WGS) entry which is preliminary data.</text>
</comment>
<keyword evidence="4" id="KW-0560">Oxidoreductase</keyword>
<dbReference type="SUPFAM" id="SSF51197">
    <property type="entry name" value="Clavaminate synthase-like"/>
    <property type="match status" value="1"/>
</dbReference>
<evidence type="ECO:0000313" key="8">
    <source>
        <dbReference type="Proteomes" id="UP000290287"/>
    </source>
</evidence>
<keyword evidence="3 7" id="KW-0223">Dioxygenase</keyword>
<dbReference type="Proteomes" id="UP000290287">
    <property type="component" value="Unassembled WGS sequence"/>
</dbReference>
<proteinExistence type="inferred from homology"/>
<dbReference type="GO" id="GO:0000908">
    <property type="term" value="F:taurine dioxygenase activity"/>
    <property type="evidence" value="ECO:0007669"/>
    <property type="project" value="TreeGrafter"/>
</dbReference>
<dbReference type="InterPro" id="IPR051323">
    <property type="entry name" value="AtsK-like"/>
</dbReference>
<dbReference type="GO" id="GO:0006790">
    <property type="term" value="P:sulfur compound metabolic process"/>
    <property type="evidence" value="ECO:0007669"/>
    <property type="project" value="TreeGrafter"/>
</dbReference>
<evidence type="ECO:0000256" key="2">
    <source>
        <dbReference type="ARBA" id="ARBA00022723"/>
    </source>
</evidence>
<evidence type="ECO:0000256" key="3">
    <source>
        <dbReference type="ARBA" id="ARBA00022964"/>
    </source>
</evidence>
<name>A0A4Q0YT59_9GAMM</name>
<dbReference type="Pfam" id="PF02668">
    <property type="entry name" value="TauD"/>
    <property type="match status" value="1"/>
</dbReference>
<dbReference type="GO" id="GO:0046872">
    <property type="term" value="F:metal ion binding"/>
    <property type="evidence" value="ECO:0007669"/>
    <property type="project" value="UniProtKB-KW"/>
</dbReference>
<dbReference type="InterPro" id="IPR042098">
    <property type="entry name" value="TauD-like_sf"/>
</dbReference>
<sequence length="279" mass="31500">MSITPLTTHIGAEISGIKLTDVNHDQFTQIYAAFLKYKVIFFRDQSLTPEQQLVFAARFGEIEKPHPFFPHAEGAPQVSVIETTRGNPPGESFWHTDMTWQKSPPKCSILYGEIIPPEGGDTIWASMEAAFEHLSFEMQQKLLGQLATHGLHAFEGSRYDDIDAEGKSSVVEKSKSIESVLHPLISKHPETGLLSLYINEQFTLKIEGTNETKDSKLLSDLFSHARNQKFQVRFSWQKGSVAIWDNRCTQHFAVTDYGDTPRRLHRVTVIGDEIFPPQG</sequence>